<proteinExistence type="predicted"/>
<evidence type="ECO:0000313" key="2">
    <source>
        <dbReference type="Proteomes" id="UP000198582"/>
    </source>
</evidence>
<organism evidence="1 2">
    <name type="scientific">Amycolatopsis saalfeldensis</name>
    <dbReference type="NCBI Taxonomy" id="394193"/>
    <lineage>
        <taxon>Bacteria</taxon>
        <taxon>Bacillati</taxon>
        <taxon>Actinomycetota</taxon>
        <taxon>Actinomycetes</taxon>
        <taxon>Pseudonocardiales</taxon>
        <taxon>Pseudonocardiaceae</taxon>
        <taxon>Amycolatopsis</taxon>
    </lineage>
</organism>
<reference evidence="2" key="1">
    <citation type="submission" date="2016-10" db="EMBL/GenBank/DDBJ databases">
        <authorList>
            <person name="Varghese N."/>
            <person name="Submissions S."/>
        </authorList>
    </citation>
    <scope>NUCLEOTIDE SEQUENCE [LARGE SCALE GENOMIC DNA]</scope>
    <source>
        <strain evidence="2">DSM 44993</strain>
    </source>
</reference>
<name>A0A1H8UUK7_9PSEU</name>
<keyword evidence="2" id="KW-1185">Reference proteome</keyword>
<protein>
    <submittedName>
        <fullName evidence="1">Uncharacterized protein</fullName>
    </submittedName>
</protein>
<dbReference type="Proteomes" id="UP000198582">
    <property type="component" value="Unassembled WGS sequence"/>
</dbReference>
<accession>A0A1H8UUK7</accession>
<dbReference type="AlphaFoldDB" id="A0A1H8UUK7"/>
<evidence type="ECO:0000313" key="1">
    <source>
        <dbReference type="EMBL" id="SEP06258.1"/>
    </source>
</evidence>
<dbReference type="EMBL" id="FOEF01000003">
    <property type="protein sequence ID" value="SEP06258.1"/>
    <property type="molecule type" value="Genomic_DNA"/>
</dbReference>
<gene>
    <name evidence="1" type="ORF">SAMN04489732_103445</name>
</gene>
<dbReference type="STRING" id="394193.SAMN04489732_103445"/>
<sequence length="46" mass="4682">MPRAGGHVTIATHDPTTNAATHYWSGGDNHSGWINPGQIASGVAIG</sequence>